<sequence>MCCCEYDIIKYILIYSITIMMVIYLVSGEDYLITNEDLSKLTGSTTTQTTIDPVLLESYRKNTIKSFIIFGVIFGLINIACWIASIIKAIIDRRKIKKRNLARQDAKRFKTESHRKSVLKDLIDPEPPKLILPSIVDSAVKNYKNVSSTTPNLTDSPIHHFSRCSTLRRSGSLKRSTQSEIDEPTEKDLFVK</sequence>
<keyword evidence="2" id="KW-1133">Transmembrane helix</keyword>
<dbReference type="WBParaSite" id="SRDH1_34940.1">
    <property type="protein sequence ID" value="SRDH1_34940.1"/>
    <property type="gene ID" value="SRDH1_34940"/>
</dbReference>
<feature type="region of interest" description="Disordered" evidence="1">
    <location>
        <begin position="169"/>
        <end position="192"/>
    </location>
</feature>
<evidence type="ECO:0000313" key="3">
    <source>
        <dbReference type="Proteomes" id="UP000050792"/>
    </source>
</evidence>
<protein>
    <submittedName>
        <fullName evidence="4">Uncharacterized protein</fullName>
    </submittedName>
</protein>
<reference evidence="4" key="2">
    <citation type="submission" date="2023-11" db="UniProtKB">
        <authorList>
            <consortium name="WormBaseParasite"/>
        </authorList>
    </citation>
    <scope>IDENTIFICATION</scope>
</reference>
<evidence type="ECO:0000313" key="4">
    <source>
        <dbReference type="WBParaSite" id="SRDH1_34940.1"/>
    </source>
</evidence>
<dbReference type="AlphaFoldDB" id="A0A183QWU7"/>
<keyword evidence="2" id="KW-0472">Membrane</keyword>
<name>A0A183QWU7_9TREM</name>
<keyword evidence="2" id="KW-0812">Transmembrane</keyword>
<proteinExistence type="predicted"/>
<evidence type="ECO:0000256" key="1">
    <source>
        <dbReference type="SAM" id="MobiDB-lite"/>
    </source>
</evidence>
<accession>A0A183QWU7</accession>
<feature type="transmembrane region" description="Helical" evidence="2">
    <location>
        <begin position="12"/>
        <end position="33"/>
    </location>
</feature>
<organism evidence="3 4">
    <name type="scientific">Schistosoma rodhaini</name>
    <dbReference type="NCBI Taxonomy" id="6188"/>
    <lineage>
        <taxon>Eukaryota</taxon>
        <taxon>Metazoa</taxon>
        <taxon>Spiralia</taxon>
        <taxon>Lophotrochozoa</taxon>
        <taxon>Platyhelminthes</taxon>
        <taxon>Trematoda</taxon>
        <taxon>Digenea</taxon>
        <taxon>Strigeidida</taxon>
        <taxon>Schistosomatoidea</taxon>
        <taxon>Schistosomatidae</taxon>
        <taxon>Schistosoma</taxon>
    </lineage>
</organism>
<evidence type="ECO:0000256" key="2">
    <source>
        <dbReference type="SAM" id="Phobius"/>
    </source>
</evidence>
<keyword evidence="3" id="KW-1185">Reference proteome</keyword>
<feature type="compositionally biased region" description="Polar residues" evidence="1">
    <location>
        <begin position="169"/>
        <end position="179"/>
    </location>
</feature>
<dbReference type="Proteomes" id="UP000050792">
    <property type="component" value="Unassembled WGS sequence"/>
</dbReference>
<reference evidence="3" key="1">
    <citation type="submission" date="2022-06" db="EMBL/GenBank/DDBJ databases">
        <authorList>
            <person name="Berger JAMES D."/>
            <person name="Berger JAMES D."/>
        </authorList>
    </citation>
    <scope>NUCLEOTIDE SEQUENCE [LARGE SCALE GENOMIC DNA]</scope>
</reference>
<feature type="transmembrane region" description="Helical" evidence="2">
    <location>
        <begin position="67"/>
        <end position="91"/>
    </location>
</feature>